<dbReference type="PANTHER" id="PTHR15507">
    <property type="entry name" value="ZINC FINGER PROTEIN RLF"/>
    <property type="match status" value="1"/>
</dbReference>
<dbReference type="PROSITE" id="PS50157">
    <property type="entry name" value="ZINC_FINGER_C2H2_2"/>
    <property type="match status" value="8"/>
</dbReference>
<dbReference type="Pfam" id="PF26218">
    <property type="entry name" value="zf_C2H2_ZNF292"/>
    <property type="match status" value="1"/>
</dbReference>
<feature type="compositionally biased region" description="Basic and acidic residues" evidence="14">
    <location>
        <begin position="1291"/>
        <end position="1310"/>
    </location>
</feature>
<feature type="compositionally biased region" description="Polar residues" evidence="14">
    <location>
        <begin position="1271"/>
        <end position="1284"/>
    </location>
</feature>
<keyword evidence="9" id="KW-0238">DNA-binding</keyword>
<evidence type="ECO:0000313" key="17">
    <source>
        <dbReference type="Proteomes" id="UP001219934"/>
    </source>
</evidence>
<feature type="region of interest" description="Disordered" evidence="14">
    <location>
        <begin position="1257"/>
        <end position="1318"/>
    </location>
</feature>
<evidence type="ECO:0000259" key="15">
    <source>
        <dbReference type="PROSITE" id="PS50157"/>
    </source>
</evidence>
<feature type="compositionally biased region" description="Polar residues" evidence="14">
    <location>
        <begin position="992"/>
        <end position="1004"/>
    </location>
</feature>
<feature type="compositionally biased region" description="Acidic residues" evidence="14">
    <location>
        <begin position="1663"/>
        <end position="1682"/>
    </location>
</feature>
<feature type="region of interest" description="Disordered" evidence="14">
    <location>
        <begin position="1075"/>
        <end position="1141"/>
    </location>
</feature>
<evidence type="ECO:0000256" key="9">
    <source>
        <dbReference type="ARBA" id="ARBA00023125"/>
    </source>
</evidence>
<feature type="region of interest" description="Disordered" evidence="14">
    <location>
        <begin position="469"/>
        <end position="529"/>
    </location>
</feature>
<evidence type="ECO:0000256" key="13">
    <source>
        <dbReference type="SAM" id="Coils"/>
    </source>
</evidence>
<feature type="region of interest" description="Disordered" evidence="14">
    <location>
        <begin position="937"/>
        <end position="1005"/>
    </location>
</feature>
<feature type="domain" description="C2H2-type" evidence="15">
    <location>
        <begin position="1404"/>
        <end position="1434"/>
    </location>
</feature>
<dbReference type="PANTHER" id="PTHR15507:SF18">
    <property type="entry name" value="ZINC FINGER PROTEIN RLF"/>
    <property type="match status" value="1"/>
</dbReference>
<accession>A0AAD6FLN0</accession>
<dbReference type="Pfam" id="PF25580">
    <property type="entry name" value="TPR_Rlf"/>
    <property type="match status" value="1"/>
</dbReference>
<feature type="region of interest" description="Disordered" evidence="14">
    <location>
        <begin position="1380"/>
        <end position="1399"/>
    </location>
</feature>
<keyword evidence="7" id="KW-0862">Zinc</keyword>
<dbReference type="InterPro" id="IPR013087">
    <property type="entry name" value="Znf_C2H2_type"/>
</dbReference>
<evidence type="ECO:0000256" key="3">
    <source>
        <dbReference type="ARBA" id="ARBA00022553"/>
    </source>
</evidence>
<evidence type="ECO:0000256" key="6">
    <source>
        <dbReference type="ARBA" id="ARBA00022771"/>
    </source>
</evidence>
<feature type="compositionally biased region" description="Basic and acidic residues" evidence="14">
    <location>
        <begin position="937"/>
        <end position="961"/>
    </location>
</feature>
<evidence type="ECO:0000313" key="16">
    <source>
        <dbReference type="EMBL" id="KAJ4939960.1"/>
    </source>
</evidence>
<proteinExistence type="inferred from homology"/>
<dbReference type="Proteomes" id="UP001219934">
    <property type="component" value="Unassembled WGS sequence"/>
</dbReference>
<feature type="domain" description="C2H2-type" evidence="15">
    <location>
        <begin position="743"/>
        <end position="767"/>
    </location>
</feature>
<feature type="region of interest" description="Disordered" evidence="14">
    <location>
        <begin position="1025"/>
        <end position="1045"/>
    </location>
</feature>
<dbReference type="GO" id="GO:0008270">
    <property type="term" value="F:zinc ion binding"/>
    <property type="evidence" value="ECO:0007669"/>
    <property type="project" value="UniProtKB-KW"/>
</dbReference>
<evidence type="ECO:0000256" key="10">
    <source>
        <dbReference type="ARBA" id="ARBA00023163"/>
    </source>
</evidence>
<gene>
    <name evidence="16" type="ORF">JOQ06_029395</name>
</gene>
<dbReference type="InterPro" id="IPR052251">
    <property type="entry name" value="GH-ZnFinger_Regulators"/>
</dbReference>
<sequence>MAESVEPERDWMDRALDTADDTLVAMETLLATLRAFEDVLRQQELSIASSTEYCDNFCQALMHYAGSRNSMEHGLPLLEVYCLSISCFAAARSHLTPDSDRVALVLKRLALSCFELLLSVPENEIPYEAWVQFHHSVQIAHDTLLQYGSTDLQALLQITGEGGAWSNAVLTSLLTGQPTNPEEVNAYISLEGEGFMEMRVKHLEKMGEVAKAVVLAKACTECSFISNQATFRQTFVFLLCHLLPNEEAIMEISRLDCKDVLEITCTLESEGEENHAFILCTTFLTQQLQQRNLYCSWELTLLWSKLQRRIDPSLMSLVERCLQLGAIAKTVLHLLCLVRIIQTETQEMGIPASVELCVKALQLPKQDDSETRISVCKSVSCLLPGDLEVLRACLLTEFILCPSPEVFGSLTELYLRPDQKNDQESEVIPNSLRCELLLTLKAYWPFDPEFWDWKTLKYHCISLLGLRPESEGEEEEATDNREKSTQPESQGVAVKVESEHQMMINGSVDGDNEQKDDKQVSNSPEIEGESESKKHKFCCKICKRSVSDTQIIHHSKRHGEGNKHPCPVCLEKFKSRKVLVPHLKQHLQSKTNLNIKKEDEQKRVDEEDDVIEPGEITVDPSLMQYYKSTHDPEVLQHIVQQAKTVKEKNLDEEEYVTFEYIDQHFNLQNRDEYPCPGTGCTRIFKHSKYLYVHLKSEHRGDDNVKHFQQMRDKREKCVFCKRHLSSSHHHRKHRRVHYGDRPYMCVIMDCGAKFKTSIELVTHKQTHGFHLNYQCELKGCYVICSDLGQIYHHEAQHFRDAAFTCPSADCSKYYLSKKEFINHLSTHNITFSEKDFEAQRKARRKLLKTLTTEVSNRLNKSSDAAETENGDVLNSSSTSCASSLQSPDGKEPKTAMTLVAVCFDGSKFTCGFEKCGMTFSRARDVQRHLKCAHPEHLKLENKEHKHDKDRGSKSKGMKTETEPDCEEEGKEELLTPFQPMKADEERKEDTEPQINETNSPSFQTKNDDLSEVLIGLSKLNLNSLSPHSVPIEPPESNLESKESNTSLHQAIMAKPPVVLLRKRALQVPDEKVEVKTEKVSDDVKEGDVKEGDVKEGDVKEGDVKEGDVAEGDVKEGDVKEGDVKEGDAEGDVERDAEDDAESLASAKPYVCEMKGCDFKTARSYSLKRHYNNLHGRTVEQARRLTSLKTTLFKPYICQLCSQSHREKRGLRFHYIQMHNLNPTLLNKISYIRHEGKKNTSMRASLNLKKHGLNVWKKEIPKLQRQPEKKNSTVVSETKLNIGNHSPSEEGGEGKAESKEEDKAQKGERGDGTQQVRTTRRLVTKGNLCYMLDKFSKPFHCVAKHCDAAFSTQGGLVRHLQLIHHYNRSQLLLEKDFETHHRPEARKEPTKKRPHPNLDEPQPQYKCNFANCHSSYHLKSSLVRHTRDSHSQPSEPIRCKFEGCTRVFSHDDALKKHALYSHCEYYDSLVVRLQSTHKKSITGCQKKLIVAPQSPQKEESGSTAAQAEGSSSEPDGTTQSQETGEEAVDDMKNREKRQPRYCFSRYVFRSQEEALQMCQDRGLRKAYPCMMKDCDSVVTYLNSLHRHYTRTHSMRREDIRKHRDKLVNNAEQLEELIQRKSARTTVTGACSPNGVRKMEYQAEPENTGGQPAAMSLHSIKADTQEEDNDNPMGFPEEEEEEPPPVERNGVLVGADEVLYGEPSTGGHTEGSAAAAAASAQNSQKQEERLSLDQIKPLLRSLTVDLSPPCSLCITAVEGLQDSSDSKDGVKLVNGAAPLPTPPVRQPLKRKNELSEPPLNLKETQPSSPSPLPFDITAYKPIGFESSFLRFIQDTTPKDKNVPAAKRRESFRRGCSVKENNQLRISRNRRRTHSPLLKPHAMTRDFTSVQNLKSILDKALAGCGDLAIKQLQYLRPVVVLERPVCSTTLPDIFPSDTNNCELLLGS</sequence>
<feature type="compositionally biased region" description="Basic and acidic residues" evidence="14">
    <location>
        <begin position="1257"/>
        <end position="1270"/>
    </location>
</feature>
<dbReference type="GO" id="GO:0003677">
    <property type="term" value="F:DNA binding"/>
    <property type="evidence" value="ECO:0007669"/>
    <property type="project" value="UniProtKB-KW"/>
</dbReference>
<feature type="region of interest" description="Disordered" evidence="14">
    <location>
        <begin position="1760"/>
        <end position="1810"/>
    </location>
</feature>
<evidence type="ECO:0000256" key="5">
    <source>
        <dbReference type="ARBA" id="ARBA00022737"/>
    </source>
</evidence>
<evidence type="ECO:0000256" key="7">
    <source>
        <dbReference type="ARBA" id="ARBA00022833"/>
    </source>
</evidence>
<organism evidence="16 17">
    <name type="scientific">Pogonophryne albipinna</name>
    <dbReference type="NCBI Taxonomy" id="1090488"/>
    <lineage>
        <taxon>Eukaryota</taxon>
        <taxon>Metazoa</taxon>
        <taxon>Chordata</taxon>
        <taxon>Craniata</taxon>
        <taxon>Vertebrata</taxon>
        <taxon>Euteleostomi</taxon>
        <taxon>Actinopterygii</taxon>
        <taxon>Neopterygii</taxon>
        <taxon>Teleostei</taxon>
        <taxon>Neoteleostei</taxon>
        <taxon>Acanthomorphata</taxon>
        <taxon>Eupercaria</taxon>
        <taxon>Perciformes</taxon>
        <taxon>Notothenioidei</taxon>
        <taxon>Pogonophryne</taxon>
    </lineage>
</organism>
<reference evidence="16" key="1">
    <citation type="submission" date="2022-11" db="EMBL/GenBank/DDBJ databases">
        <title>Chromosome-level genome of Pogonophryne albipinna.</title>
        <authorList>
            <person name="Jo E."/>
        </authorList>
    </citation>
    <scope>NUCLEOTIDE SEQUENCE</scope>
    <source>
        <strain evidence="16">SGF0006</strain>
        <tissue evidence="16">Muscle</tissue>
    </source>
</reference>
<dbReference type="InterPro" id="IPR036236">
    <property type="entry name" value="Znf_C2H2_sf"/>
</dbReference>
<evidence type="ECO:0000256" key="11">
    <source>
        <dbReference type="ARBA" id="ARBA00023242"/>
    </source>
</evidence>
<evidence type="ECO:0000256" key="2">
    <source>
        <dbReference type="ARBA" id="ARBA00006991"/>
    </source>
</evidence>
<dbReference type="PROSITE" id="PS00028">
    <property type="entry name" value="ZINC_FINGER_C2H2_1"/>
    <property type="match status" value="10"/>
</dbReference>
<dbReference type="SMART" id="SM00355">
    <property type="entry name" value="ZnF_C2H2"/>
    <property type="match status" value="14"/>
</dbReference>
<feature type="domain" description="C2H2-type" evidence="15">
    <location>
        <begin position="1566"/>
        <end position="1596"/>
    </location>
</feature>
<feature type="domain" description="C2H2-type" evidence="15">
    <location>
        <begin position="673"/>
        <end position="703"/>
    </location>
</feature>
<evidence type="ECO:0000256" key="14">
    <source>
        <dbReference type="SAM" id="MobiDB-lite"/>
    </source>
</evidence>
<dbReference type="GO" id="GO:0000981">
    <property type="term" value="F:DNA-binding transcription factor activity, RNA polymerase II-specific"/>
    <property type="evidence" value="ECO:0007669"/>
    <property type="project" value="TreeGrafter"/>
</dbReference>
<dbReference type="EMBL" id="JAPTMU010000008">
    <property type="protein sequence ID" value="KAJ4939960.1"/>
    <property type="molecule type" value="Genomic_DNA"/>
</dbReference>
<comment type="similarity">
    <text evidence="2">Belongs to the krueppel C2H2-type zinc-finger protein family.</text>
</comment>
<dbReference type="InterPro" id="IPR057986">
    <property type="entry name" value="TPR_Rlf/292/654"/>
</dbReference>
<keyword evidence="11" id="KW-0539">Nucleus</keyword>
<dbReference type="GO" id="GO:0005634">
    <property type="term" value="C:nucleus"/>
    <property type="evidence" value="ECO:0007669"/>
    <property type="project" value="UniProtKB-SubCell"/>
</dbReference>
<protein>
    <recommendedName>
        <fullName evidence="15">C2H2-type domain-containing protein</fullName>
    </recommendedName>
</protein>
<name>A0AAD6FLN0_9TELE</name>
<dbReference type="Gene3D" id="3.30.160.60">
    <property type="entry name" value="Classic Zinc Finger"/>
    <property type="match status" value="4"/>
</dbReference>
<feature type="compositionally biased region" description="Low complexity" evidence="14">
    <location>
        <begin position="875"/>
        <end position="886"/>
    </location>
</feature>
<feature type="coiled-coil region" evidence="13">
    <location>
        <begin position="1595"/>
        <end position="1622"/>
    </location>
</feature>
<evidence type="ECO:0000256" key="12">
    <source>
        <dbReference type="PROSITE-ProRule" id="PRU00042"/>
    </source>
</evidence>
<feature type="compositionally biased region" description="Basic and acidic residues" evidence="14">
    <location>
        <begin position="1075"/>
        <end position="1133"/>
    </location>
</feature>
<dbReference type="SUPFAM" id="SSF57667">
    <property type="entry name" value="beta-beta-alpha zinc fingers"/>
    <property type="match status" value="1"/>
</dbReference>
<dbReference type="InterPro" id="IPR058902">
    <property type="entry name" value="zf_C2H2_ZNF292/Rlf"/>
</dbReference>
<keyword evidence="4" id="KW-0479">Metal-binding</keyword>
<keyword evidence="17" id="KW-1185">Reference proteome</keyword>
<keyword evidence="13" id="KW-0175">Coiled coil</keyword>
<feature type="region of interest" description="Disordered" evidence="14">
    <location>
        <begin position="1491"/>
        <end position="1533"/>
    </location>
</feature>
<comment type="caution">
    <text evidence="16">The sequence shown here is derived from an EMBL/GenBank/DDBJ whole genome shotgun (WGS) entry which is preliminary data.</text>
</comment>
<feature type="region of interest" description="Disordered" evidence="14">
    <location>
        <begin position="1663"/>
        <end position="1727"/>
    </location>
</feature>
<feature type="region of interest" description="Disordered" evidence="14">
    <location>
        <begin position="857"/>
        <end position="891"/>
    </location>
</feature>
<comment type="subcellular location">
    <subcellularLocation>
        <location evidence="1">Nucleus</location>
    </subcellularLocation>
</comment>
<keyword evidence="8" id="KW-0805">Transcription regulation</keyword>
<evidence type="ECO:0000256" key="8">
    <source>
        <dbReference type="ARBA" id="ARBA00023015"/>
    </source>
</evidence>
<keyword evidence="5" id="KW-0677">Repeat</keyword>
<feature type="compositionally biased region" description="Polar residues" evidence="14">
    <location>
        <begin position="1500"/>
        <end position="1521"/>
    </location>
</feature>
<feature type="compositionally biased region" description="Basic and acidic residues" evidence="14">
    <location>
        <begin position="981"/>
        <end position="990"/>
    </location>
</feature>
<feature type="domain" description="C2H2-type" evidence="15">
    <location>
        <begin position="908"/>
        <end position="933"/>
    </location>
</feature>
<keyword evidence="3" id="KW-0597">Phosphoprotein</keyword>
<keyword evidence="10" id="KW-0804">Transcription</keyword>
<dbReference type="Pfam" id="PF25420">
    <property type="entry name" value="zf-C2H2_ZN292"/>
    <property type="match status" value="1"/>
</dbReference>
<evidence type="ECO:0000256" key="1">
    <source>
        <dbReference type="ARBA" id="ARBA00004123"/>
    </source>
</evidence>
<feature type="domain" description="C2H2-type" evidence="15">
    <location>
        <begin position="564"/>
        <end position="591"/>
    </location>
</feature>
<keyword evidence="6 12" id="KW-0863">Zinc-finger</keyword>
<feature type="domain" description="C2H2-type" evidence="15">
    <location>
        <begin position="1338"/>
        <end position="1368"/>
    </location>
</feature>
<evidence type="ECO:0000256" key="4">
    <source>
        <dbReference type="ARBA" id="ARBA00022723"/>
    </source>
</evidence>
<feature type="domain" description="C2H2-type" evidence="15">
    <location>
        <begin position="715"/>
        <end position="742"/>
    </location>
</feature>